<evidence type="ECO:0000313" key="1">
    <source>
        <dbReference type="EMBL" id="MPC84690.1"/>
    </source>
</evidence>
<protein>
    <submittedName>
        <fullName evidence="1">Uncharacterized protein</fullName>
    </submittedName>
</protein>
<proteinExistence type="predicted"/>
<gene>
    <name evidence="1" type="ORF">E2C01_079436</name>
</gene>
<dbReference type="EMBL" id="VSRR010066134">
    <property type="protein sequence ID" value="MPC84690.1"/>
    <property type="molecule type" value="Genomic_DNA"/>
</dbReference>
<dbReference type="AlphaFoldDB" id="A0A5B7IJJ8"/>
<comment type="caution">
    <text evidence="1">The sequence shown here is derived from an EMBL/GenBank/DDBJ whole genome shotgun (WGS) entry which is preliminary data.</text>
</comment>
<reference evidence="1 2" key="1">
    <citation type="submission" date="2019-05" db="EMBL/GenBank/DDBJ databases">
        <title>Another draft genome of Portunus trituberculatus and its Hox gene families provides insights of decapod evolution.</title>
        <authorList>
            <person name="Jeong J.-H."/>
            <person name="Song I."/>
            <person name="Kim S."/>
            <person name="Choi T."/>
            <person name="Kim D."/>
            <person name="Ryu S."/>
            <person name="Kim W."/>
        </authorList>
    </citation>
    <scope>NUCLEOTIDE SEQUENCE [LARGE SCALE GENOMIC DNA]</scope>
    <source>
        <tissue evidence="1">Muscle</tissue>
    </source>
</reference>
<accession>A0A5B7IJJ8</accession>
<evidence type="ECO:0000313" key="2">
    <source>
        <dbReference type="Proteomes" id="UP000324222"/>
    </source>
</evidence>
<name>A0A5B7IJJ8_PORTR</name>
<keyword evidence="2" id="KW-1185">Reference proteome</keyword>
<organism evidence="1 2">
    <name type="scientific">Portunus trituberculatus</name>
    <name type="common">Swimming crab</name>
    <name type="synonym">Neptunus trituberculatus</name>
    <dbReference type="NCBI Taxonomy" id="210409"/>
    <lineage>
        <taxon>Eukaryota</taxon>
        <taxon>Metazoa</taxon>
        <taxon>Ecdysozoa</taxon>
        <taxon>Arthropoda</taxon>
        <taxon>Crustacea</taxon>
        <taxon>Multicrustacea</taxon>
        <taxon>Malacostraca</taxon>
        <taxon>Eumalacostraca</taxon>
        <taxon>Eucarida</taxon>
        <taxon>Decapoda</taxon>
        <taxon>Pleocyemata</taxon>
        <taxon>Brachyura</taxon>
        <taxon>Eubrachyura</taxon>
        <taxon>Portunoidea</taxon>
        <taxon>Portunidae</taxon>
        <taxon>Portuninae</taxon>
        <taxon>Portunus</taxon>
    </lineage>
</organism>
<dbReference type="Proteomes" id="UP000324222">
    <property type="component" value="Unassembled WGS sequence"/>
</dbReference>
<sequence length="184" mass="20895">MGVQKIPHKGGKRTERRTRVISTVSGHSLCYSSVATLLSHGIKAARKASLGNTANKIVWQLHHLHNVVRRPVSIRLHTLCQQTGVRLDDADLLVLLTLPPWRRPATTYNINWLQGKKAVVTECSTCNVTLPVEHILLHCVHYREERRPLSAYCRCRGLPLTHNTLLCDEHPDVVDRLMIYPRPI</sequence>